<evidence type="ECO:0000313" key="1">
    <source>
        <dbReference type="EMBL" id="SEA80367.1"/>
    </source>
</evidence>
<keyword evidence="2" id="KW-1185">Reference proteome</keyword>
<organism evidence="1 2">
    <name type="scientific">Marinobacterium iners DSM 11526</name>
    <dbReference type="NCBI Taxonomy" id="1122198"/>
    <lineage>
        <taxon>Bacteria</taxon>
        <taxon>Pseudomonadati</taxon>
        <taxon>Pseudomonadota</taxon>
        <taxon>Gammaproteobacteria</taxon>
        <taxon>Oceanospirillales</taxon>
        <taxon>Oceanospirillaceae</taxon>
        <taxon>Marinobacterium</taxon>
    </lineage>
</organism>
<gene>
    <name evidence="1" type="ORF">SAMN02745729_107169</name>
</gene>
<dbReference type="EMBL" id="FNRJ01000007">
    <property type="protein sequence ID" value="SEA80367.1"/>
    <property type="molecule type" value="Genomic_DNA"/>
</dbReference>
<dbReference type="STRING" id="1122198.SAMN02745729_107169"/>
<dbReference type="Proteomes" id="UP000242469">
    <property type="component" value="Unassembled WGS sequence"/>
</dbReference>
<name>A0A1H4E6B8_9GAMM</name>
<reference evidence="2" key="1">
    <citation type="submission" date="2016-10" db="EMBL/GenBank/DDBJ databases">
        <authorList>
            <person name="Varghese N."/>
            <person name="Submissions S."/>
        </authorList>
    </citation>
    <scope>NUCLEOTIDE SEQUENCE [LARGE SCALE GENOMIC DNA]</scope>
    <source>
        <strain evidence="2">DSM 11526</strain>
    </source>
</reference>
<dbReference type="RefSeq" id="WP_175527634.1">
    <property type="nucleotide sequence ID" value="NZ_FNRJ01000007.1"/>
</dbReference>
<proteinExistence type="predicted"/>
<sequence>MTKPHQVFPLIPSRLPLMMLSAEWPSVERVYLFVSSTKKKPYLSVGYVMDEGIKRYTR</sequence>
<accession>A0A1H4E6B8</accession>
<protein>
    <submittedName>
        <fullName evidence="1">Uncharacterized protein</fullName>
    </submittedName>
</protein>
<dbReference type="AlphaFoldDB" id="A0A1H4E6B8"/>
<evidence type="ECO:0000313" key="2">
    <source>
        <dbReference type="Proteomes" id="UP000242469"/>
    </source>
</evidence>